<dbReference type="AlphaFoldDB" id="A0A4Q7PAN2"/>
<protein>
    <submittedName>
        <fullName evidence="3">Outer membrane efflux protein</fullName>
    </submittedName>
</protein>
<proteinExistence type="predicted"/>
<feature type="coiled-coil region" evidence="1">
    <location>
        <begin position="21"/>
        <end position="55"/>
    </location>
</feature>
<sequence length="393" mass="45820">MKKHSIILLLTCMVSFPLLAQKNLEQVLMDIESNNKTLQAQLQSLEARKLAFKSDIRLYNPNIEYDFLKGQPFSVGNQTDILVNQAFDFPTAYSRKKELASGQSTQAELDFLSGRQGILLEAKQTMFSLIYRYKLQQQIEERKAATEKLLQDFEKKLSTGDGNILDVNKAKLQLIEINKDYQLNTAQINQLLQHLSGLNGGLDISFTATHYPDELSLPRFEELFEEMKSLDPMWRFYELESSTAKKQVEVMKAMALPKLEAGYRYQGILGATFQGFHVGTTIPLWENKYRVRQKEAELSFAGLQRVDYQNDRYYWLKQKYEQYEKLASTLQEYREVLGTLNSIAYLDKALVLGHISTIEYFMESNYFYMAYTNYLQTENEYYQVMAELLRFRL</sequence>
<dbReference type="InterPro" id="IPR010131">
    <property type="entry name" value="MdtP/NodT-like"/>
</dbReference>
<dbReference type="SUPFAM" id="SSF56954">
    <property type="entry name" value="Outer membrane efflux proteins (OEP)"/>
    <property type="match status" value="1"/>
</dbReference>
<dbReference type="OrthoDB" id="712316at2"/>
<comment type="caution">
    <text evidence="3">The sequence shown here is derived from an EMBL/GenBank/DDBJ whole genome shotgun (WGS) entry which is preliminary data.</text>
</comment>
<evidence type="ECO:0000256" key="2">
    <source>
        <dbReference type="SAM" id="SignalP"/>
    </source>
</evidence>
<feature type="chain" id="PRO_5020811715" evidence="2">
    <location>
        <begin position="21"/>
        <end position="393"/>
    </location>
</feature>
<dbReference type="Gene3D" id="1.20.1600.10">
    <property type="entry name" value="Outer membrane efflux proteins (OEP)"/>
    <property type="match status" value="1"/>
</dbReference>
<gene>
    <name evidence="3" type="ORF">BC751_2889</name>
</gene>
<organism evidence="3 4">
    <name type="scientific">Cecembia calidifontis</name>
    <dbReference type="NCBI Taxonomy" id="1187080"/>
    <lineage>
        <taxon>Bacteria</taxon>
        <taxon>Pseudomonadati</taxon>
        <taxon>Bacteroidota</taxon>
        <taxon>Cytophagia</taxon>
        <taxon>Cytophagales</taxon>
        <taxon>Cyclobacteriaceae</taxon>
        <taxon>Cecembia</taxon>
    </lineage>
</organism>
<accession>A0A4Q7PAN2</accession>
<dbReference type="GO" id="GO:0015562">
    <property type="term" value="F:efflux transmembrane transporter activity"/>
    <property type="evidence" value="ECO:0007669"/>
    <property type="project" value="InterPro"/>
</dbReference>
<dbReference type="PANTHER" id="PTHR30203">
    <property type="entry name" value="OUTER MEMBRANE CATION EFFLUX PROTEIN"/>
    <property type="match status" value="1"/>
</dbReference>
<evidence type="ECO:0000256" key="1">
    <source>
        <dbReference type="SAM" id="Coils"/>
    </source>
</evidence>
<dbReference type="Proteomes" id="UP000292209">
    <property type="component" value="Unassembled WGS sequence"/>
</dbReference>
<keyword evidence="4" id="KW-1185">Reference proteome</keyword>
<keyword evidence="2" id="KW-0732">Signal</keyword>
<dbReference type="PANTHER" id="PTHR30203:SF24">
    <property type="entry name" value="BLR4935 PROTEIN"/>
    <property type="match status" value="1"/>
</dbReference>
<reference evidence="3 4" key="1">
    <citation type="submission" date="2019-02" db="EMBL/GenBank/DDBJ databases">
        <title>Genomic Encyclopedia of Archaeal and Bacterial Type Strains, Phase II (KMG-II): from individual species to whole genera.</title>
        <authorList>
            <person name="Goeker M."/>
        </authorList>
    </citation>
    <scope>NUCLEOTIDE SEQUENCE [LARGE SCALE GENOMIC DNA]</scope>
    <source>
        <strain evidence="3 4">DSM 21411</strain>
    </source>
</reference>
<name>A0A4Q7PAN2_9BACT</name>
<evidence type="ECO:0000313" key="4">
    <source>
        <dbReference type="Proteomes" id="UP000292209"/>
    </source>
</evidence>
<evidence type="ECO:0000313" key="3">
    <source>
        <dbReference type="EMBL" id="RZS97284.1"/>
    </source>
</evidence>
<dbReference type="EMBL" id="SGXG01000001">
    <property type="protein sequence ID" value="RZS97284.1"/>
    <property type="molecule type" value="Genomic_DNA"/>
</dbReference>
<dbReference type="RefSeq" id="WP_130276108.1">
    <property type="nucleotide sequence ID" value="NZ_SGXG01000001.1"/>
</dbReference>
<keyword evidence="1" id="KW-0175">Coiled coil</keyword>
<feature type="signal peptide" evidence="2">
    <location>
        <begin position="1"/>
        <end position="20"/>
    </location>
</feature>